<dbReference type="AlphaFoldDB" id="A0A1N6N0U8"/>
<reference evidence="2" key="1">
    <citation type="submission" date="2016-12" db="EMBL/GenBank/DDBJ databases">
        <authorList>
            <person name="Song W.-J."/>
            <person name="Kurnit D.M."/>
        </authorList>
    </citation>
    <scope>NUCLEOTIDE SEQUENCE [LARGE SCALE GENOMIC DNA]</scope>
    <source>
        <strain evidence="2">HGB1681</strain>
    </source>
</reference>
<evidence type="ECO:0000313" key="1">
    <source>
        <dbReference type="EMBL" id="PHM27829.1"/>
    </source>
</evidence>
<evidence type="ECO:0000313" key="4">
    <source>
        <dbReference type="Proteomes" id="UP000224871"/>
    </source>
</evidence>
<reference evidence="3" key="2">
    <citation type="submission" date="2016-12" db="EMBL/GenBank/DDBJ databases">
        <authorList>
            <person name="Gaudriault S."/>
        </authorList>
    </citation>
    <scope>NUCLEOTIDE SEQUENCE [LARGE SCALE GENOMIC DNA]</scope>
    <source>
        <strain evidence="3">HGB1681 (deposited as PTA-6826 in the American Type Culture Collection)</strain>
    </source>
</reference>
<dbReference type="EMBL" id="FTLG01000220">
    <property type="protein sequence ID" value="SIP74664.1"/>
    <property type="molecule type" value="Genomic_DNA"/>
</dbReference>
<reference evidence="1 4" key="3">
    <citation type="journal article" date="2017" name="Nat. Microbiol.">
        <title>Natural product diversity associated with the nematode symbionts Photorhabdus and Xenorhabdus.</title>
        <authorList>
            <person name="Tobias N.J."/>
            <person name="Wolff H."/>
            <person name="Djahanschiri B."/>
            <person name="Grundmann F."/>
            <person name="Kronenwerth M."/>
            <person name="Shi Y.M."/>
            <person name="Simonyi S."/>
            <person name="Grun P."/>
            <person name="Shapiro-Ilan D."/>
            <person name="Pidot S.J."/>
            <person name="Stinear T.P."/>
            <person name="Ebersberger I."/>
            <person name="Bode H.B."/>
        </authorList>
    </citation>
    <scope>NUCLEOTIDE SEQUENCE [LARGE SCALE GENOMIC DNA]</scope>
    <source>
        <strain evidence="1 4">DSM 16336</strain>
    </source>
</reference>
<accession>A0A1N6N0U8</accession>
<dbReference type="EMBL" id="NIBU01000104">
    <property type="protein sequence ID" value="PHM27829.1"/>
    <property type="molecule type" value="Genomic_DNA"/>
</dbReference>
<protein>
    <submittedName>
        <fullName evidence="2">Uncharacterized protein</fullName>
    </submittedName>
</protein>
<evidence type="ECO:0000313" key="2">
    <source>
        <dbReference type="EMBL" id="SIP74664.1"/>
    </source>
</evidence>
<organism evidence="2 3">
    <name type="scientific">Xenorhabdus innexi</name>
    <dbReference type="NCBI Taxonomy" id="290109"/>
    <lineage>
        <taxon>Bacteria</taxon>
        <taxon>Pseudomonadati</taxon>
        <taxon>Pseudomonadota</taxon>
        <taxon>Gammaproteobacteria</taxon>
        <taxon>Enterobacterales</taxon>
        <taxon>Morganellaceae</taxon>
        <taxon>Xenorhabdus</taxon>
    </lineage>
</organism>
<keyword evidence="4" id="KW-1185">Reference proteome</keyword>
<evidence type="ECO:0000313" key="3">
    <source>
        <dbReference type="Proteomes" id="UP000196435"/>
    </source>
</evidence>
<gene>
    <name evidence="1" type="ORF">Xinn_03914</name>
    <name evidence="2" type="ORF">XIS1_750005</name>
</gene>
<sequence>MIITDCFSGLGGSLSMNDSEKQKIAELIKSADERYGVNNGSQEKVKFILNASRNEGTSIHYYVHWDLCFSVTSEQVRFSFERLRRRVGLVT</sequence>
<name>A0A1N6N0U8_9GAMM</name>
<dbReference type="Proteomes" id="UP000196435">
    <property type="component" value="Unassembled WGS sequence"/>
</dbReference>
<proteinExistence type="predicted"/>
<dbReference type="Proteomes" id="UP000224871">
    <property type="component" value="Unassembled WGS sequence"/>
</dbReference>